<name>F1TDD7_9FIRM</name>
<dbReference type="Gene3D" id="3.30.559.10">
    <property type="entry name" value="Chloramphenicol acetyltransferase-like domain"/>
    <property type="match status" value="1"/>
</dbReference>
<organism evidence="4 5">
    <name type="scientific">Ruminiclostridium papyrosolvens DSM 2782</name>
    <dbReference type="NCBI Taxonomy" id="588581"/>
    <lineage>
        <taxon>Bacteria</taxon>
        <taxon>Bacillati</taxon>
        <taxon>Bacillota</taxon>
        <taxon>Clostridia</taxon>
        <taxon>Eubacteriales</taxon>
        <taxon>Oscillospiraceae</taxon>
        <taxon>Ruminiclostridium</taxon>
    </lineage>
</organism>
<dbReference type="InterPro" id="IPR057737">
    <property type="entry name" value="Condensation_MtbB-like"/>
</dbReference>
<comment type="caution">
    <text evidence="4">The sequence shown here is derived from an EMBL/GenBank/DDBJ whole genome shotgun (WGS) entry which is preliminary data.</text>
</comment>
<keyword evidence="5" id="KW-1185">Reference proteome</keyword>
<dbReference type="STRING" id="588581.Cpap_1768"/>
<dbReference type="Pfam" id="PF00668">
    <property type="entry name" value="Condensation"/>
    <property type="match status" value="1"/>
</dbReference>
<dbReference type="InterPro" id="IPR001242">
    <property type="entry name" value="Condensation_dom"/>
</dbReference>
<gene>
    <name evidence="4" type="ORF">Cpap_1768</name>
</gene>
<dbReference type="GO" id="GO:0043041">
    <property type="term" value="P:amino acid activation for nonribosomal peptide biosynthetic process"/>
    <property type="evidence" value="ECO:0007669"/>
    <property type="project" value="TreeGrafter"/>
</dbReference>
<feature type="domain" description="TubC N-terminal docking" evidence="3">
    <location>
        <begin position="5"/>
        <end position="56"/>
    </location>
</feature>
<evidence type="ECO:0000259" key="2">
    <source>
        <dbReference type="Pfam" id="PF00668"/>
    </source>
</evidence>
<accession>F1TDD7</accession>
<dbReference type="OrthoDB" id="9778383at2"/>
<feature type="domain" description="Condensation" evidence="2">
    <location>
        <begin position="68"/>
        <end position="476"/>
    </location>
</feature>
<dbReference type="Gene3D" id="3.30.559.30">
    <property type="entry name" value="Nonribosomal peptide synthetase, condensation domain"/>
    <property type="match status" value="1"/>
</dbReference>
<evidence type="ECO:0000313" key="5">
    <source>
        <dbReference type="Proteomes" id="UP000003860"/>
    </source>
</evidence>
<sequence length="493" mass="58143">MINEIQDLLQLCKDTGITIWVENNKLKYRAEKDKIDNDLLKKLKEEKENIIRHLKENDNKTVLDGFRLTPIQNAYLIGHSSDYELGNINAHYYTEYSCNNIDEKKLQRSINEVIKNNEALRTVIHPSGVQQVISDVPEFELKTVKLDSEATLNEVRKAWYHHRYQLGNWPMFHFQVSKRDNDADILHFSFDCIILDAWSAQKLLFDIFKIYKEETVSWPAFTFREYLQQETSYLKEDKSWAKAEEYWEEKLKIIPECPKLPFKKQLSLIEKPHFNRISYKFTLNETEKLYAKLKKYQFTPSALVCTVFMKVLAYFSSNKNLTVNLTLFNRLPLNREISKVLGDFTNIGLASYFHNENIHFLEEVKMIQQQFWKLIQYRNYDGTRLLKKLSANKLGKAVMPVVFTSMLQGKLEFDEASDFREVYAISQTPQVVLDHQARDDNGGLALSWDYVSDAFDYGELKNMFEIYIEQIKGLIESDCWDTPVFIKENREHS</sequence>
<dbReference type="eggNOG" id="COG1020">
    <property type="taxonomic scope" value="Bacteria"/>
</dbReference>
<dbReference type="InterPro" id="IPR041464">
    <property type="entry name" value="TubC_N"/>
</dbReference>
<dbReference type="InterPro" id="IPR023213">
    <property type="entry name" value="CAT-like_dom_sf"/>
</dbReference>
<evidence type="ECO:0000313" key="4">
    <source>
        <dbReference type="EMBL" id="EGD47575.1"/>
    </source>
</evidence>
<dbReference type="SUPFAM" id="SSF52777">
    <property type="entry name" value="CoA-dependent acyltransferases"/>
    <property type="match status" value="2"/>
</dbReference>
<dbReference type="AlphaFoldDB" id="F1TDD7"/>
<keyword evidence="1" id="KW-0436">Ligase</keyword>
<dbReference type="GO" id="GO:0044550">
    <property type="term" value="P:secondary metabolite biosynthetic process"/>
    <property type="evidence" value="ECO:0007669"/>
    <property type="project" value="TreeGrafter"/>
</dbReference>
<dbReference type="Gene3D" id="1.10.10.1830">
    <property type="entry name" value="Non-ribosomal peptide synthase, adenylation domain"/>
    <property type="match status" value="1"/>
</dbReference>
<dbReference type="GO" id="GO:0031177">
    <property type="term" value="F:phosphopantetheine binding"/>
    <property type="evidence" value="ECO:0007669"/>
    <property type="project" value="TreeGrafter"/>
</dbReference>
<dbReference type="Pfam" id="PF18563">
    <property type="entry name" value="TubC_N"/>
    <property type="match status" value="1"/>
</dbReference>
<dbReference type="EMBL" id="ACXX02000007">
    <property type="protein sequence ID" value="EGD47575.1"/>
    <property type="molecule type" value="Genomic_DNA"/>
</dbReference>
<evidence type="ECO:0000256" key="1">
    <source>
        <dbReference type="ARBA" id="ARBA00022598"/>
    </source>
</evidence>
<dbReference type="PANTHER" id="PTHR45527">
    <property type="entry name" value="NONRIBOSOMAL PEPTIDE SYNTHETASE"/>
    <property type="match status" value="1"/>
</dbReference>
<reference evidence="4" key="2">
    <citation type="submission" date="2011-01" db="EMBL/GenBank/DDBJ databases">
        <title>The Non-contiguous Finished genome of Clostridium papyrosolvens.</title>
        <authorList>
            <person name="Lucas S."/>
            <person name="Copeland A."/>
            <person name="Lapidus A."/>
            <person name="Cheng J.-F."/>
            <person name="Goodwin L."/>
            <person name="Pitluck S."/>
            <person name="Misra M."/>
            <person name="Chertkov O."/>
            <person name="Detter J.C."/>
            <person name="Han C."/>
            <person name="Tapia R."/>
            <person name="Land M."/>
            <person name="Hauser L."/>
            <person name="Kyrpides N."/>
            <person name="Ivanova N."/>
            <person name="Pagani I."/>
            <person name="Mouttaki H."/>
            <person name="He Z."/>
            <person name="Zhou J."/>
            <person name="Hemme C.L."/>
            <person name="Woyke T."/>
        </authorList>
    </citation>
    <scope>NUCLEOTIDE SEQUENCE [LARGE SCALE GENOMIC DNA]</scope>
    <source>
        <strain evidence="4">DSM 2782</strain>
    </source>
</reference>
<dbReference type="CDD" id="cd19535">
    <property type="entry name" value="Cyc_NRPS"/>
    <property type="match status" value="1"/>
</dbReference>
<dbReference type="Proteomes" id="UP000003860">
    <property type="component" value="Unassembled WGS sequence"/>
</dbReference>
<dbReference type="GO" id="GO:0005737">
    <property type="term" value="C:cytoplasm"/>
    <property type="evidence" value="ECO:0007669"/>
    <property type="project" value="TreeGrafter"/>
</dbReference>
<protein>
    <submittedName>
        <fullName evidence="4">Condensation domain protein</fullName>
    </submittedName>
</protein>
<dbReference type="GO" id="GO:0016874">
    <property type="term" value="F:ligase activity"/>
    <property type="evidence" value="ECO:0007669"/>
    <property type="project" value="UniProtKB-KW"/>
</dbReference>
<reference evidence="4" key="1">
    <citation type="submission" date="2009-07" db="EMBL/GenBank/DDBJ databases">
        <authorList>
            <consortium name="US DOE Joint Genome Institute (JGI-PGF)"/>
            <person name="Lucas S."/>
            <person name="Copeland A."/>
            <person name="Lapidus A."/>
            <person name="Glavina del Rio T."/>
            <person name="Tice H."/>
            <person name="Bruce D."/>
            <person name="Goodwin L."/>
            <person name="Pitluck S."/>
            <person name="Larimer F."/>
            <person name="Land M.L."/>
            <person name="Mouttaki H."/>
            <person name="He Z."/>
            <person name="Zhou J."/>
            <person name="Hemme C.L."/>
        </authorList>
    </citation>
    <scope>NUCLEOTIDE SEQUENCE [LARGE SCALE GENOMIC DNA]</scope>
    <source>
        <strain evidence="4">DSM 2782</strain>
    </source>
</reference>
<dbReference type="InterPro" id="IPR044894">
    <property type="entry name" value="TubC_N_sf"/>
</dbReference>
<proteinExistence type="predicted"/>
<dbReference type="GO" id="GO:0008610">
    <property type="term" value="P:lipid biosynthetic process"/>
    <property type="evidence" value="ECO:0007669"/>
    <property type="project" value="UniProtKB-ARBA"/>
</dbReference>
<evidence type="ECO:0000259" key="3">
    <source>
        <dbReference type="Pfam" id="PF18563"/>
    </source>
</evidence>
<dbReference type="RefSeq" id="WP_004619483.1">
    <property type="nucleotide sequence ID" value="NZ_ACXX02000007.1"/>
</dbReference>
<dbReference type="PANTHER" id="PTHR45527:SF10">
    <property type="entry name" value="PYOCHELIN SYNTHASE PCHF"/>
    <property type="match status" value="1"/>
</dbReference>